<evidence type="ECO:0000313" key="8">
    <source>
        <dbReference type="EMBL" id="MFD1056743.1"/>
    </source>
</evidence>
<dbReference type="PANTHER" id="PTHR34856">
    <property type="entry name" value="PROTEIN NRFD"/>
    <property type="match status" value="1"/>
</dbReference>
<dbReference type="PANTHER" id="PTHR34856:SF2">
    <property type="entry name" value="PROTEIN NRFD"/>
    <property type="match status" value="1"/>
</dbReference>
<evidence type="ECO:0000256" key="7">
    <source>
        <dbReference type="SAM" id="MobiDB-lite"/>
    </source>
</evidence>
<comment type="similarity">
    <text evidence="2">Belongs to the NrfD family.</text>
</comment>
<dbReference type="RefSeq" id="WP_386054853.1">
    <property type="nucleotide sequence ID" value="NZ_JBHTKH010000025.1"/>
</dbReference>
<evidence type="ECO:0000313" key="9">
    <source>
        <dbReference type="Proteomes" id="UP001597046"/>
    </source>
</evidence>
<reference evidence="9" key="1">
    <citation type="journal article" date="2019" name="Int. J. Syst. Evol. Microbiol.">
        <title>The Global Catalogue of Microorganisms (GCM) 10K type strain sequencing project: providing services to taxonomists for standard genome sequencing and annotation.</title>
        <authorList>
            <consortium name="The Broad Institute Genomics Platform"/>
            <consortium name="The Broad Institute Genome Sequencing Center for Infectious Disease"/>
            <person name="Wu L."/>
            <person name="Ma J."/>
        </authorList>
    </citation>
    <scope>NUCLEOTIDE SEQUENCE [LARGE SCALE GENOMIC DNA]</scope>
    <source>
        <strain evidence="9">CCUG 57508</strain>
    </source>
</reference>
<evidence type="ECO:0000256" key="6">
    <source>
        <dbReference type="ARBA" id="ARBA00023136"/>
    </source>
</evidence>
<gene>
    <name evidence="8" type="primary">nrfD</name>
    <name evidence="8" type="ORF">ACFQ2V_20750</name>
</gene>
<proteinExistence type="inferred from homology"/>
<protein>
    <submittedName>
        <fullName evidence="8">NrfD/PsrC family molybdoenzyme membrane anchor subunit</fullName>
    </submittedName>
</protein>
<comment type="caution">
    <text evidence="8">The sequence shown here is derived from an EMBL/GenBank/DDBJ whole genome shotgun (WGS) entry which is preliminary data.</text>
</comment>
<dbReference type="Proteomes" id="UP001597046">
    <property type="component" value="Unassembled WGS sequence"/>
</dbReference>
<keyword evidence="3" id="KW-1003">Cell membrane</keyword>
<dbReference type="InterPro" id="IPR052049">
    <property type="entry name" value="Electron_transfer_protein"/>
</dbReference>
<keyword evidence="4" id="KW-0812">Transmembrane</keyword>
<keyword evidence="6" id="KW-0472">Membrane</keyword>
<dbReference type="EMBL" id="JBHTKH010000025">
    <property type="protein sequence ID" value="MFD1056743.1"/>
    <property type="molecule type" value="Genomic_DNA"/>
</dbReference>
<evidence type="ECO:0000256" key="5">
    <source>
        <dbReference type="ARBA" id="ARBA00022989"/>
    </source>
</evidence>
<evidence type="ECO:0000256" key="2">
    <source>
        <dbReference type="ARBA" id="ARBA00008929"/>
    </source>
</evidence>
<name>A0ABW3N3P8_9MICO</name>
<dbReference type="InterPro" id="IPR005614">
    <property type="entry name" value="NrfD-like"/>
</dbReference>
<accession>A0ABW3N3P8</accession>
<evidence type="ECO:0000256" key="1">
    <source>
        <dbReference type="ARBA" id="ARBA00004651"/>
    </source>
</evidence>
<dbReference type="Pfam" id="PF03916">
    <property type="entry name" value="NrfD"/>
    <property type="match status" value="1"/>
</dbReference>
<sequence>MTTNPFDADRPPERERRRDDASHGSARDAGSTSGQNGGRRRRDESLMVPDVTFDSYYGRHIVKPAPWEKEIAAYLFLGGVAGGSALLAAGGKVLGYPALRRVGRIGAVGAAALGGVALAKDLGKPSRALNMMRTVKLTSPMSVGSWILTAFSGFSSLALASELGQALIESRSGTSRPGTALARVSRLLEIADGPATVGSAFFAPPLAAYTAVLLADTATPTWHESYRELPFVFVSSANAAASGLALLTVPARQNGPARRLAAVSALVETVAFERMQDKLGPTLSEPLRTGKAARLLRASKVLTIAGAVGAVTVGRTRVGAALSGLALMAGSACTRFGVFEAGMTSAIDPKYTVEPQRERLEARRAKGIVNDSITTAR</sequence>
<comment type="subcellular location">
    <subcellularLocation>
        <location evidence="1">Cell membrane</location>
        <topology evidence="1">Multi-pass membrane protein</topology>
    </subcellularLocation>
</comment>
<dbReference type="Gene3D" id="1.20.1630.10">
    <property type="entry name" value="Formate dehydrogenase/DMSO reductase domain"/>
    <property type="match status" value="1"/>
</dbReference>
<organism evidence="8 9">
    <name type="scientific">Terrabacter terrigena</name>
    <dbReference type="NCBI Taxonomy" id="574718"/>
    <lineage>
        <taxon>Bacteria</taxon>
        <taxon>Bacillati</taxon>
        <taxon>Actinomycetota</taxon>
        <taxon>Actinomycetes</taxon>
        <taxon>Micrococcales</taxon>
        <taxon>Intrasporangiaceae</taxon>
        <taxon>Terrabacter</taxon>
    </lineage>
</organism>
<evidence type="ECO:0000256" key="4">
    <source>
        <dbReference type="ARBA" id="ARBA00022692"/>
    </source>
</evidence>
<feature type="compositionally biased region" description="Basic and acidic residues" evidence="7">
    <location>
        <begin position="7"/>
        <end position="26"/>
    </location>
</feature>
<keyword evidence="9" id="KW-1185">Reference proteome</keyword>
<evidence type="ECO:0000256" key="3">
    <source>
        <dbReference type="ARBA" id="ARBA00022475"/>
    </source>
</evidence>
<feature type="region of interest" description="Disordered" evidence="7">
    <location>
        <begin position="1"/>
        <end position="45"/>
    </location>
</feature>
<keyword evidence="5" id="KW-1133">Transmembrane helix</keyword>